<protein>
    <submittedName>
        <fullName evidence="1">Uncharacterized protein</fullName>
    </submittedName>
</protein>
<gene>
    <name evidence="1" type="ORF">NUW58_g5402</name>
</gene>
<proteinExistence type="predicted"/>
<organism evidence="1 2">
    <name type="scientific">Xylaria curta</name>
    <dbReference type="NCBI Taxonomy" id="42375"/>
    <lineage>
        <taxon>Eukaryota</taxon>
        <taxon>Fungi</taxon>
        <taxon>Dikarya</taxon>
        <taxon>Ascomycota</taxon>
        <taxon>Pezizomycotina</taxon>
        <taxon>Sordariomycetes</taxon>
        <taxon>Xylariomycetidae</taxon>
        <taxon>Xylariales</taxon>
        <taxon>Xylariaceae</taxon>
        <taxon>Xylaria</taxon>
    </lineage>
</organism>
<dbReference type="Proteomes" id="UP001143856">
    <property type="component" value="Unassembled WGS sequence"/>
</dbReference>
<keyword evidence="2" id="KW-1185">Reference proteome</keyword>
<evidence type="ECO:0000313" key="1">
    <source>
        <dbReference type="EMBL" id="KAJ2985684.1"/>
    </source>
</evidence>
<name>A0ACC1P313_9PEZI</name>
<reference evidence="1" key="1">
    <citation type="submission" date="2022-10" db="EMBL/GenBank/DDBJ databases">
        <title>Genome Sequence of Xylaria curta.</title>
        <authorList>
            <person name="Buettner E."/>
        </authorList>
    </citation>
    <scope>NUCLEOTIDE SEQUENCE</scope>
    <source>
        <strain evidence="1">Babe10</strain>
    </source>
</reference>
<comment type="caution">
    <text evidence="1">The sequence shown here is derived from an EMBL/GenBank/DDBJ whole genome shotgun (WGS) entry which is preliminary data.</text>
</comment>
<dbReference type="EMBL" id="JAPDGR010001063">
    <property type="protein sequence ID" value="KAJ2985684.1"/>
    <property type="molecule type" value="Genomic_DNA"/>
</dbReference>
<accession>A0ACC1P313</accession>
<evidence type="ECO:0000313" key="2">
    <source>
        <dbReference type="Proteomes" id="UP001143856"/>
    </source>
</evidence>
<sequence length="526" mass="59692">MEVALTFGSLGDIIQLFQIAIQLVRAIGFGRGAIGESAAKYQELRNDLDIFVRILMQVVATYEQHESSPYLEGLDNVSKCVVNQCTSDIQDAFDYFQSRYQNSLHPGGSGKKIKDVFKKVEWATREKDRLRCLREKLKEGIQRLSLLTSLAAEKSARADNVTMLARIDRVQQLVSRTCASQEEVLSLLQHQRKASEKQEEKLEEVSQQLAIQDNSSRSILAVAKDALCGILEVKDLLFQVSKNVINLQIMASNTMFIRLLDPTRELPVIIEDALGRKLPIPAQWLDSLEWEVLYHLLSGSFKGRKGHEMVVRREYALEESASGRDLDSARPLHLCLRRGMKINMSMIFQTAEIVIGACPRCGTESDAPEGVTVQCPKRDCGMWFRMQKAEFRERFAKSPFRDGESDSKSMALKGTAITSIPVEPGEFQRVRILRLDSAPCLKLMQIATEQTEANTRGRNTIFVTGMDRLKEIIHQKNDERELVKHVLEATRPIRNGKLTLIADKVAEEWCRKPRIRRQLLSKEETT</sequence>